<dbReference type="AlphaFoldDB" id="A0A9W7SUD9"/>
<protein>
    <submittedName>
        <fullName evidence="1">Uncharacterized protein</fullName>
    </submittedName>
</protein>
<reference evidence="1 2" key="2">
    <citation type="journal article" date="2021" name="Curr. Genet.">
        <title>Genetic response to nitrogen starvation in the aggressive Eucalyptus foliar pathogen Teratosphaeria destructans.</title>
        <authorList>
            <person name="Havenga M."/>
            <person name="Wingfield B.D."/>
            <person name="Wingfield M.J."/>
            <person name="Dreyer L.L."/>
            <person name="Roets F."/>
            <person name="Aylward J."/>
        </authorList>
    </citation>
    <scope>NUCLEOTIDE SEQUENCE [LARGE SCALE GENOMIC DNA]</scope>
    <source>
        <strain evidence="1">CMW44962</strain>
    </source>
</reference>
<keyword evidence="2" id="KW-1185">Reference proteome</keyword>
<dbReference type="PANTHER" id="PTHR28250">
    <property type="entry name" value="CYTOCHROME B PRE-MRNA-PROCESSING PROTEIN 6"/>
    <property type="match status" value="1"/>
</dbReference>
<name>A0A9W7SUD9_9PEZI</name>
<accession>A0A9W7SUD9</accession>
<dbReference type="GO" id="GO:0061671">
    <property type="term" value="C:Cbp3p-Cbp6 complex"/>
    <property type="evidence" value="ECO:0007669"/>
    <property type="project" value="InterPro"/>
</dbReference>
<evidence type="ECO:0000313" key="2">
    <source>
        <dbReference type="Proteomes" id="UP001138500"/>
    </source>
</evidence>
<proteinExistence type="predicted"/>
<dbReference type="PANTHER" id="PTHR28250:SF1">
    <property type="entry name" value="CYTOCHROME B PRE-MRNA-PROCESSING PROTEIN 6"/>
    <property type="match status" value="1"/>
</dbReference>
<gene>
    <name evidence="1" type="ORF">Tdes44962_MAKER09138</name>
</gene>
<dbReference type="GO" id="GO:0043022">
    <property type="term" value="F:ribosome binding"/>
    <property type="evidence" value="ECO:0007669"/>
    <property type="project" value="InterPro"/>
</dbReference>
<evidence type="ECO:0000313" key="1">
    <source>
        <dbReference type="EMBL" id="KAH9829343.1"/>
    </source>
</evidence>
<dbReference type="Proteomes" id="UP001138500">
    <property type="component" value="Unassembled WGS sequence"/>
</dbReference>
<dbReference type="Pfam" id="PF20180">
    <property type="entry name" value="UQCC2_CBP6"/>
    <property type="match status" value="1"/>
</dbReference>
<dbReference type="InterPro" id="IPR037653">
    <property type="entry name" value="Cbp6"/>
</dbReference>
<reference evidence="1 2" key="1">
    <citation type="journal article" date="2018" name="IMA Fungus">
        <title>IMA Genome-F 10: Nine draft genome sequences of Claviceps purpurea s.lat., including C. arundinis, C. humidiphila, and C. cf. spartinae, pseudomolecules for the pitch canker pathogen Fusarium circinatum, draft genome of Davidsoniella eucalypti, Grosmannia galeiformis, Quambalaria eucalypti, and Teratosphaeria destructans.</title>
        <authorList>
            <person name="Wingfield B.D."/>
            <person name="Liu M."/>
            <person name="Nguyen H.D."/>
            <person name="Lane F.A."/>
            <person name="Morgan S.W."/>
            <person name="De Vos L."/>
            <person name="Wilken P.M."/>
            <person name="Duong T.A."/>
            <person name="Aylward J."/>
            <person name="Coetzee M.P."/>
            <person name="Dadej K."/>
            <person name="De Beer Z.W."/>
            <person name="Findlay W."/>
            <person name="Havenga M."/>
            <person name="Kolarik M."/>
            <person name="Menzies J.G."/>
            <person name="Naidoo K."/>
            <person name="Pochopski O."/>
            <person name="Shoukouhi P."/>
            <person name="Santana Q.C."/>
            <person name="Seifert K.A."/>
            <person name="Soal N."/>
            <person name="Steenkamp E.T."/>
            <person name="Tatham C.T."/>
            <person name="van der Nest M.A."/>
            <person name="Wingfield M.J."/>
        </authorList>
    </citation>
    <scope>NUCLEOTIDE SEQUENCE [LARGE SCALE GENOMIC DNA]</scope>
    <source>
        <strain evidence="1">CMW44962</strain>
    </source>
</reference>
<sequence length="112" mass="13699">MSRQHIVQHYSRLLRRWPVDRLRPEDRQFQSLLRKRLQTPPTPYRNEVAEVNAAYLLLDDTYAKQYPLGQKMMRPASNPNHYVDLRAELDEAPDRTWLQRFMKRMKNMIRFQ</sequence>
<dbReference type="EMBL" id="RIBY02001379">
    <property type="protein sequence ID" value="KAH9829343.1"/>
    <property type="molecule type" value="Genomic_DNA"/>
</dbReference>
<comment type="caution">
    <text evidence="1">The sequence shown here is derived from an EMBL/GenBank/DDBJ whole genome shotgun (WGS) entry which is preliminary data.</text>
</comment>
<dbReference type="OrthoDB" id="2107880at2759"/>
<dbReference type="GO" id="GO:0034551">
    <property type="term" value="P:mitochondrial respiratory chain complex III assembly"/>
    <property type="evidence" value="ECO:0007669"/>
    <property type="project" value="TreeGrafter"/>
</dbReference>
<organism evidence="1 2">
    <name type="scientific">Teratosphaeria destructans</name>
    <dbReference type="NCBI Taxonomy" id="418781"/>
    <lineage>
        <taxon>Eukaryota</taxon>
        <taxon>Fungi</taxon>
        <taxon>Dikarya</taxon>
        <taxon>Ascomycota</taxon>
        <taxon>Pezizomycotina</taxon>
        <taxon>Dothideomycetes</taxon>
        <taxon>Dothideomycetidae</taxon>
        <taxon>Mycosphaerellales</taxon>
        <taxon>Teratosphaeriaceae</taxon>
        <taxon>Teratosphaeria</taxon>
    </lineage>
</organism>